<dbReference type="InterPro" id="IPR002347">
    <property type="entry name" value="SDR_fam"/>
</dbReference>
<dbReference type="Gene3D" id="3.40.50.720">
    <property type="entry name" value="NAD(P)-binding Rossmann-like Domain"/>
    <property type="match status" value="1"/>
</dbReference>
<dbReference type="AlphaFoldDB" id="A0A0W7X0W1"/>
<proteinExistence type="predicted"/>
<dbReference type="NCBIfam" id="NF004846">
    <property type="entry name" value="PRK06197.1"/>
    <property type="match status" value="1"/>
</dbReference>
<evidence type="ECO:0000313" key="3">
    <source>
        <dbReference type="EMBL" id="KUF16465.1"/>
    </source>
</evidence>
<dbReference type="PANTHER" id="PTHR43157">
    <property type="entry name" value="PHOSPHATIDYLINOSITOL-GLYCAN BIOSYNTHESIS CLASS F PROTEIN-RELATED"/>
    <property type="match status" value="1"/>
</dbReference>
<sequence>MTPQHQSWTADRIPDLTDRVCVVTGANSGLGLATTRALARRGAHVILAVRDEAKGWDAVATLTAERPEARAGDRPGDGSVVGRDDSGDGIGDRLEVRRLDLADLDSVRAFAAGLRADRPRVDVLVNNAGVMAPPRTLTARGQELQFAANHLGHFALTGLLLGLLPPAPGSRVVTVTSANHRRARLFFDDLTGARSYGPMAFYDQSKLANAVFGHELHRRLTAAGSPVRSVLAHPGYTATNLQTSAPTGLPRLLFGTLLKPLAQRPAQGALPQLYAATAPEATGGDLYGPDGAGELRGAPKRVALAARATDPEAARRLWELSEELTGVRYELPTATPERTPGPPGD</sequence>
<evidence type="ECO:0000313" key="4">
    <source>
        <dbReference type="Proteomes" id="UP000054804"/>
    </source>
</evidence>
<reference evidence="3 4" key="1">
    <citation type="submission" date="2015-12" db="EMBL/GenBank/DDBJ databases">
        <title>Draft genome sequence of Streptomyces silvensis ATCC 53525, a producer of novel hormone antagonists.</title>
        <authorList>
            <person name="Johnston C.W."/>
            <person name="Li Y."/>
            <person name="Magarvey N.A."/>
        </authorList>
    </citation>
    <scope>NUCLEOTIDE SEQUENCE [LARGE SCALE GENOMIC DNA]</scope>
    <source>
        <strain evidence="3 4">ATCC 53525</strain>
    </source>
</reference>
<dbReference type="GO" id="GO:0016491">
    <property type="term" value="F:oxidoreductase activity"/>
    <property type="evidence" value="ECO:0007669"/>
    <property type="project" value="UniProtKB-KW"/>
</dbReference>
<name>A0A0W7X0W1_9ACTN</name>
<dbReference type="Proteomes" id="UP000054804">
    <property type="component" value="Unassembled WGS sequence"/>
</dbReference>
<comment type="caution">
    <text evidence="3">The sequence shown here is derived from an EMBL/GenBank/DDBJ whole genome shotgun (WGS) entry which is preliminary data.</text>
</comment>
<accession>A0A0W7X0W1</accession>
<keyword evidence="1" id="KW-0560">Oxidoreductase</keyword>
<dbReference type="PANTHER" id="PTHR43157:SF31">
    <property type="entry name" value="PHOSPHATIDYLINOSITOL-GLYCAN BIOSYNTHESIS CLASS F PROTEIN"/>
    <property type="match status" value="1"/>
</dbReference>
<dbReference type="Pfam" id="PF00106">
    <property type="entry name" value="adh_short"/>
    <property type="match status" value="2"/>
</dbReference>
<dbReference type="EMBL" id="LOCL01000038">
    <property type="protein sequence ID" value="KUF16465.1"/>
    <property type="molecule type" value="Genomic_DNA"/>
</dbReference>
<dbReference type="STRING" id="1765722.AT728_11760"/>
<evidence type="ECO:0000256" key="1">
    <source>
        <dbReference type="ARBA" id="ARBA00023002"/>
    </source>
</evidence>
<organism evidence="3 4">
    <name type="scientific">Streptomyces silvensis</name>
    <dbReference type="NCBI Taxonomy" id="1765722"/>
    <lineage>
        <taxon>Bacteria</taxon>
        <taxon>Bacillati</taxon>
        <taxon>Actinomycetota</taxon>
        <taxon>Actinomycetes</taxon>
        <taxon>Kitasatosporales</taxon>
        <taxon>Streptomycetaceae</taxon>
        <taxon>Streptomyces</taxon>
    </lineage>
</organism>
<dbReference type="InterPro" id="IPR036291">
    <property type="entry name" value="NAD(P)-bd_dom_sf"/>
</dbReference>
<feature type="region of interest" description="Disordered" evidence="2">
    <location>
        <begin position="66"/>
        <end position="87"/>
    </location>
</feature>
<dbReference type="RefSeq" id="WP_058849282.1">
    <property type="nucleotide sequence ID" value="NZ_LOCL01000038.1"/>
</dbReference>
<keyword evidence="4" id="KW-1185">Reference proteome</keyword>
<dbReference type="OrthoDB" id="4577644at2"/>
<protein>
    <submittedName>
        <fullName evidence="3">Short-chain dehydrogenase</fullName>
    </submittedName>
</protein>
<evidence type="ECO:0000256" key="2">
    <source>
        <dbReference type="SAM" id="MobiDB-lite"/>
    </source>
</evidence>
<gene>
    <name evidence="3" type="ORF">AT728_11760</name>
</gene>
<dbReference type="SUPFAM" id="SSF51735">
    <property type="entry name" value="NAD(P)-binding Rossmann-fold domains"/>
    <property type="match status" value="1"/>
</dbReference>